<dbReference type="EMBL" id="CP066681">
    <property type="protein sequence ID" value="QQG35613.1"/>
    <property type="molecule type" value="Genomic_DNA"/>
</dbReference>
<name>A0A7T5UHH4_9BACT</name>
<dbReference type="Gene3D" id="1.25.40.10">
    <property type="entry name" value="Tetratricopeptide repeat domain"/>
    <property type="match status" value="1"/>
</dbReference>
<dbReference type="Proteomes" id="UP000595362">
    <property type="component" value="Chromosome"/>
</dbReference>
<gene>
    <name evidence="1" type="ORF">HYS17_08795</name>
</gene>
<evidence type="ECO:0000313" key="1">
    <source>
        <dbReference type="EMBL" id="QQG35613.1"/>
    </source>
</evidence>
<proteinExistence type="predicted"/>
<sequence length="253" mass="27643">MPIKLWAVFIMLIGFTVLPAYADIGCAVEDRSCLLAQLGKYADSIPEDNWRDQTYREMAKLLAADNNLDEALDLIDKVKNPDTRAMTIRGIGMAAADLNLPKERLAELFTKLRAAAEKIEHEPSYAIALTYIGMAQAYARDDEGAMATAASMSNAALRNKAYGETAEVQAERNDLQAVLKSLAAIDDPGYKDKELGIITKIFTNQNQPAPALAIAGQITNAYERSQALLFILSHKPETLAQADNNQIKAEPSP</sequence>
<protein>
    <submittedName>
        <fullName evidence="1">Uncharacterized protein</fullName>
    </submittedName>
</protein>
<dbReference type="AlphaFoldDB" id="A0A7T5UHH4"/>
<accession>A0A7T5UHH4</accession>
<dbReference type="InterPro" id="IPR011990">
    <property type="entry name" value="TPR-like_helical_dom_sf"/>
</dbReference>
<reference evidence="1 2" key="1">
    <citation type="submission" date="2020-07" db="EMBL/GenBank/DDBJ databases">
        <title>Huge and variable diversity of episymbiotic CPR bacteria and DPANN archaea in groundwater ecosystems.</title>
        <authorList>
            <person name="He C.Y."/>
            <person name="Keren R."/>
            <person name="Whittaker M."/>
            <person name="Farag I.F."/>
            <person name="Doudna J."/>
            <person name="Cate J.H.D."/>
            <person name="Banfield J.F."/>
        </authorList>
    </citation>
    <scope>NUCLEOTIDE SEQUENCE [LARGE SCALE GENOMIC DNA]</scope>
    <source>
        <strain evidence="1">NC_groundwater_70_Ag_B-0.1um_54_66</strain>
    </source>
</reference>
<organism evidence="1 2">
    <name type="scientific">Micavibrio aeruginosavorus</name>
    <dbReference type="NCBI Taxonomy" id="349221"/>
    <lineage>
        <taxon>Bacteria</taxon>
        <taxon>Pseudomonadati</taxon>
        <taxon>Bdellovibrionota</taxon>
        <taxon>Bdellovibrionia</taxon>
        <taxon>Bdellovibrionales</taxon>
        <taxon>Pseudobdellovibrionaceae</taxon>
        <taxon>Micavibrio</taxon>
    </lineage>
</organism>
<evidence type="ECO:0000313" key="2">
    <source>
        <dbReference type="Proteomes" id="UP000595362"/>
    </source>
</evidence>